<evidence type="ECO:0000256" key="6">
    <source>
        <dbReference type="ARBA" id="ARBA00022692"/>
    </source>
</evidence>
<evidence type="ECO:0000256" key="3">
    <source>
        <dbReference type="ARBA" id="ARBA00022475"/>
    </source>
</evidence>
<keyword evidence="13" id="KW-1185">Reference proteome</keyword>
<evidence type="ECO:0000256" key="4">
    <source>
        <dbReference type="ARBA" id="ARBA00022519"/>
    </source>
</evidence>
<evidence type="ECO:0000313" key="13">
    <source>
        <dbReference type="Proteomes" id="UP000294682"/>
    </source>
</evidence>
<dbReference type="PANTHER" id="PTHR32196">
    <property type="entry name" value="ABC TRANSPORTER PERMEASE PROTEIN YPHD-RELATED-RELATED"/>
    <property type="match status" value="1"/>
</dbReference>
<dbReference type="EMBL" id="SLUK01000003">
    <property type="protein sequence ID" value="TCL44173.1"/>
    <property type="molecule type" value="Genomic_DNA"/>
</dbReference>
<accession>A0A9X8UKB3</accession>
<feature type="transmembrane region" description="Helical" evidence="11">
    <location>
        <begin position="361"/>
        <end position="378"/>
    </location>
</feature>
<evidence type="ECO:0000256" key="10">
    <source>
        <dbReference type="ARBA" id="ARBA00035686"/>
    </source>
</evidence>
<evidence type="ECO:0000256" key="8">
    <source>
        <dbReference type="ARBA" id="ARBA00023136"/>
    </source>
</evidence>
<comment type="function">
    <text evidence="9">Part of the binding-protein-dependent transport system for D-xylose. Probably responsible for the translocation of the substrate across the membrane.</text>
</comment>
<evidence type="ECO:0000256" key="7">
    <source>
        <dbReference type="ARBA" id="ARBA00022989"/>
    </source>
</evidence>
<evidence type="ECO:0000256" key="5">
    <source>
        <dbReference type="ARBA" id="ARBA00022597"/>
    </source>
</evidence>
<name>A0A9X8UKB3_9FIRM</name>
<dbReference type="GO" id="GO:0022857">
    <property type="term" value="F:transmembrane transporter activity"/>
    <property type="evidence" value="ECO:0007669"/>
    <property type="project" value="InterPro"/>
</dbReference>
<evidence type="ECO:0000256" key="11">
    <source>
        <dbReference type="SAM" id="Phobius"/>
    </source>
</evidence>
<sequence length="386" mass="40521">MESRETGLCGRLKLKKYVRSYAMILALASIWIIFQAVTQGTFLSIRNISNLFRQMSVVGVLAIGMTVCLIAGNFDLSVGSVTGFLGAVAAWSISGLSQSPMAAVLLAVVIGCLIGCWNGFWIAYAGVPAFIATLGSSLIFKGGLYIVTQGTTIPVRDPFFLTLGQKYLPPALGYLLAGGTLIAFVFFDVRHQSSLSRVLGEQVSYFKRFGRYAGYLLVGAAFVVVMNSYEGIPIAVFVLLGLSGALTFVLAKTRFGRKVYAVGGNPRAARMSGINNAAVCMTTFIIMGGLAGMAGVLQTARLAAATPGAAMGMELDAVASSVIGGVSLAGGSGKVINSVIGALVMASLTNGMSLLNVNSDVQYIVKGLILIVAVWFDVRMRRAQNG</sequence>
<dbReference type="PANTHER" id="PTHR32196:SF32">
    <property type="entry name" value="XYLOSE TRANSPORT SYSTEM PERMEASE PROTEIN XYLH"/>
    <property type="match status" value="1"/>
</dbReference>
<keyword evidence="6 11" id="KW-0812">Transmembrane</keyword>
<protein>
    <recommendedName>
        <fullName evidence="10">Xylose transport system permease protein XylH</fullName>
    </recommendedName>
</protein>
<feature type="transmembrane region" description="Helical" evidence="11">
    <location>
        <begin position="102"/>
        <end position="122"/>
    </location>
</feature>
<comment type="subcellular location">
    <subcellularLocation>
        <location evidence="1">Cell membrane</location>
        <topology evidence="1">Multi-pass membrane protein</topology>
    </subcellularLocation>
</comment>
<evidence type="ECO:0000256" key="2">
    <source>
        <dbReference type="ARBA" id="ARBA00022448"/>
    </source>
</evidence>
<feature type="transmembrane region" description="Helical" evidence="11">
    <location>
        <begin position="21"/>
        <end position="45"/>
    </location>
</feature>
<feature type="transmembrane region" description="Helical" evidence="11">
    <location>
        <begin position="78"/>
        <end position="96"/>
    </location>
</feature>
<keyword evidence="7 11" id="KW-1133">Transmembrane helix</keyword>
<feature type="transmembrane region" description="Helical" evidence="11">
    <location>
        <begin position="209"/>
        <end position="226"/>
    </location>
</feature>
<dbReference type="GO" id="GO:0005886">
    <property type="term" value="C:plasma membrane"/>
    <property type="evidence" value="ECO:0007669"/>
    <property type="project" value="UniProtKB-SubCell"/>
</dbReference>
<dbReference type="AlphaFoldDB" id="A0A9X8UKB3"/>
<keyword evidence="3" id="KW-1003">Cell membrane</keyword>
<keyword evidence="8 11" id="KW-0472">Membrane</keyword>
<feature type="transmembrane region" description="Helical" evidence="11">
    <location>
        <begin position="232"/>
        <end position="251"/>
    </location>
</feature>
<dbReference type="Proteomes" id="UP000294682">
    <property type="component" value="Unassembled WGS sequence"/>
</dbReference>
<organism evidence="12 13">
    <name type="scientific">Harryflintia acetispora</name>
    <dbReference type="NCBI Taxonomy" id="1849041"/>
    <lineage>
        <taxon>Bacteria</taxon>
        <taxon>Bacillati</taxon>
        <taxon>Bacillota</taxon>
        <taxon>Clostridia</taxon>
        <taxon>Eubacteriales</taxon>
        <taxon>Oscillospiraceae</taxon>
        <taxon>Harryflintia</taxon>
    </lineage>
</organism>
<dbReference type="RefSeq" id="WP_132084259.1">
    <property type="nucleotide sequence ID" value="NZ_SLUK01000003.1"/>
</dbReference>
<feature type="transmembrane region" description="Helical" evidence="11">
    <location>
        <begin position="309"/>
        <end position="328"/>
    </location>
</feature>
<reference evidence="12 13" key="1">
    <citation type="submission" date="2019-03" db="EMBL/GenBank/DDBJ databases">
        <title>Genomic Encyclopedia of Type Strains, Phase IV (KMG-IV): sequencing the most valuable type-strain genomes for metagenomic binning, comparative biology and taxonomic classification.</title>
        <authorList>
            <person name="Goeker M."/>
        </authorList>
    </citation>
    <scope>NUCLEOTIDE SEQUENCE [LARGE SCALE GENOMIC DNA]</scope>
    <source>
        <strain evidence="12 13">DSM 100433</strain>
    </source>
</reference>
<feature type="transmembrane region" description="Helical" evidence="11">
    <location>
        <begin position="335"/>
        <end position="355"/>
    </location>
</feature>
<evidence type="ECO:0000313" key="12">
    <source>
        <dbReference type="EMBL" id="TCL44173.1"/>
    </source>
</evidence>
<keyword evidence="4" id="KW-0997">Cell inner membrane</keyword>
<gene>
    <name evidence="12" type="ORF">EDD78_103211</name>
</gene>
<evidence type="ECO:0000256" key="1">
    <source>
        <dbReference type="ARBA" id="ARBA00004651"/>
    </source>
</evidence>
<dbReference type="InterPro" id="IPR001851">
    <property type="entry name" value="ABC_transp_permease"/>
</dbReference>
<proteinExistence type="predicted"/>
<feature type="transmembrane region" description="Helical" evidence="11">
    <location>
        <begin position="277"/>
        <end position="297"/>
    </location>
</feature>
<dbReference type="Pfam" id="PF02653">
    <property type="entry name" value="BPD_transp_2"/>
    <property type="match status" value="1"/>
</dbReference>
<feature type="transmembrane region" description="Helical" evidence="11">
    <location>
        <begin position="51"/>
        <end position="71"/>
    </location>
</feature>
<keyword evidence="2" id="KW-0813">Transport</keyword>
<comment type="caution">
    <text evidence="12">The sequence shown here is derived from an EMBL/GenBank/DDBJ whole genome shotgun (WGS) entry which is preliminary data.</text>
</comment>
<dbReference type="CDD" id="cd06579">
    <property type="entry name" value="TM_PBP1_transp_AraH_like"/>
    <property type="match status" value="1"/>
</dbReference>
<keyword evidence="5" id="KW-0762">Sugar transport</keyword>
<evidence type="ECO:0000256" key="9">
    <source>
        <dbReference type="ARBA" id="ARBA00035611"/>
    </source>
</evidence>
<feature type="transmembrane region" description="Helical" evidence="11">
    <location>
        <begin position="167"/>
        <end position="189"/>
    </location>
</feature>
<feature type="transmembrane region" description="Helical" evidence="11">
    <location>
        <begin position="129"/>
        <end position="147"/>
    </location>
</feature>